<name>A0A6B9G5B2_PANCY</name>
<dbReference type="InterPro" id="IPR001254">
    <property type="entry name" value="Trypsin_dom"/>
</dbReference>
<proteinExistence type="predicted"/>
<evidence type="ECO:0000313" key="3">
    <source>
        <dbReference type="Proteomes" id="UP000502005"/>
    </source>
</evidence>
<protein>
    <recommendedName>
        <fullName evidence="1">Peptidase S1 domain-containing protein</fullName>
    </recommendedName>
</protein>
<dbReference type="InterPro" id="IPR009003">
    <property type="entry name" value="Peptidase_S1_PA"/>
</dbReference>
<feature type="domain" description="Peptidase S1" evidence="1">
    <location>
        <begin position="103"/>
        <end position="306"/>
    </location>
</feature>
<gene>
    <name evidence="2" type="ORF">CUN67_24980</name>
</gene>
<reference evidence="2 3" key="1">
    <citation type="submission" date="2017-11" db="EMBL/GenBank/DDBJ databases">
        <title>Genome sequence of Pantoea cypripedii NE1.</title>
        <authorList>
            <person name="Nascimento F.X."/>
        </authorList>
    </citation>
    <scope>NUCLEOTIDE SEQUENCE [LARGE SCALE GENOMIC DNA]</scope>
    <source>
        <strain evidence="2 3">NE1</strain>
        <plasmid evidence="3">pne1b</plasmid>
    </source>
</reference>
<evidence type="ECO:0000259" key="1">
    <source>
        <dbReference type="Pfam" id="PF00089"/>
    </source>
</evidence>
<sequence>MHPFKTENGNVKPGFAGKMMKYRIIIGSLAAASTLLFSVNSNAVVINHSTFLNNGGNLANIHSTLEDAYTPLRAKSYSPRFDAIGKIYACTATWLGDSKDGKKAYILTAAHCAEFHDPSASSGSYTGQFRDRHNRVIAENGTYYLGPYRIQRPAGFGGASTDIAILALNKKANMLDDHGKAINPPWIYDGVAEKGARISMVGYGNWGTGEVSPQSTPDGEQFVPDHGTLRAWGESYVDAIWEKDHGMSAPYHPEHDAKAWARLAPGDSGAAWWQQHQGFWSVVGVTNSGSMHSSNAARTSQYVHWIKSVYPEARTLSGMTTINAREILTLPDLSKETAEGSVAYTVPKQSNASGPTVIDWDLGPGFSEIQLNLKEVTSGKRYQVTLRAWRDVGCGKAPINTAVSCGDKQSNLVMKYYPEDNQQLPPGHYKGVFYVQAQGWHDKSYTNRLTLMADIDNR</sequence>
<dbReference type="PROSITE" id="PS00134">
    <property type="entry name" value="TRYPSIN_HIS"/>
    <property type="match status" value="1"/>
</dbReference>
<dbReference type="InterPro" id="IPR018114">
    <property type="entry name" value="TRYPSIN_HIS"/>
</dbReference>
<accession>A0A6B9G5B2</accession>
<dbReference type="EMBL" id="CP024770">
    <property type="protein sequence ID" value="QGY32248.1"/>
    <property type="molecule type" value="Genomic_DNA"/>
</dbReference>
<dbReference type="AlphaFoldDB" id="A0A6B9G5B2"/>
<dbReference type="GO" id="GO:0004252">
    <property type="term" value="F:serine-type endopeptidase activity"/>
    <property type="evidence" value="ECO:0007669"/>
    <property type="project" value="InterPro"/>
</dbReference>
<dbReference type="Proteomes" id="UP000502005">
    <property type="component" value="Plasmid pNE1B"/>
</dbReference>
<dbReference type="Pfam" id="PF00089">
    <property type="entry name" value="Trypsin"/>
    <property type="match status" value="1"/>
</dbReference>
<evidence type="ECO:0000313" key="2">
    <source>
        <dbReference type="EMBL" id="QGY32248.1"/>
    </source>
</evidence>
<dbReference type="GO" id="GO:0006508">
    <property type="term" value="P:proteolysis"/>
    <property type="evidence" value="ECO:0007669"/>
    <property type="project" value="InterPro"/>
</dbReference>
<dbReference type="SUPFAM" id="SSF50494">
    <property type="entry name" value="Trypsin-like serine proteases"/>
    <property type="match status" value="1"/>
</dbReference>
<keyword evidence="2" id="KW-0614">Plasmid</keyword>
<organism evidence="2 3">
    <name type="scientific">Pantoea cypripedii</name>
    <name type="common">Pectobacterium cypripedii</name>
    <name type="synonym">Erwinia cypripedii</name>
    <dbReference type="NCBI Taxonomy" id="55209"/>
    <lineage>
        <taxon>Bacteria</taxon>
        <taxon>Pseudomonadati</taxon>
        <taxon>Pseudomonadota</taxon>
        <taxon>Gammaproteobacteria</taxon>
        <taxon>Enterobacterales</taxon>
        <taxon>Erwiniaceae</taxon>
        <taxon>Pantoea</taxon>
    </lineage>
</organism>
<dbReference type="Gene3D" id="2.40.10.10">
    <property type="entry name" value="Trypsin-like serine proteases"/>
    <property type="match status" value="1"/>
</dbReference>
<geneLocation type="plasmid" evidence="3">
    <name>pne1b</name>
</geneLocation>
<dbReference type="InterPro" id="IPR043504">
    <property type="entry name" value="Peptidase_S1_PA_chymotrypsin"/>
</dbReference>